<keyword evidence="2" id="KW-1185">Reference proteome</keyword>
<accession>A0A392TV90</accession>
<dbReference type="AlphaFoldDB" id="A0A392TV90"/>
<evidence type="ECO:0000313" key="1">
    <source>
        <dbReference type="EMBL" id="MCI64357.1"/>
    </source>
</evidence>
<protein>
    <submittedName>
        <fullName evidence="1">Uncharacterized protein</fullName>
    </submittedName>
</protein>
<organism evidence="1 2">
    <name type="scientific">Trifolium medium</name>
    <dbReference type="NCBI Taxonomy" id="97028"/>
    <lineage>
        <taxon>Eukaryota</taxon>
        <taxon>Viridiplantae</taxon>
        <taxon>Streptophyta</taxon>
        <taxon>Embryophyta</taxon>
        <taxon>Tracheophyta</taxon>
        <taxon>Spermatophyta</taxon>
        <taxon>Magnoliopsida</taxon>
        <taxon>eudicotyledons</taxon>
        <taxon>Gunneridae</taxon>
        <taxon>Pentapetalae</taxon>
        <taxon>rosids</taxon>
        <taxon>fabids</taxon>
        <taxon>Fabales</taxon>
        <taxon>Fabaceae</taxon>
        <taxon>Papilionoideae</taxon>
        <taxon>50 kb inversion clade</taxon>
        <taxon>NPAAA clade</taxon>
        <taxon>Hologalegina</taxon>
        <taxon>IRL clade</taxon>
        <taxon>Trifolieae</taxon>
        <taxon>Trifolium</taxon>
    </lineage>
</organism>
<dbReference type="EMBL" id="LXQA010654141">
    <property type="protein sequence ID" value="MCI64357.1"/>
    <property type="molecule type" value="Genomic_DNA"/>
</dbReference>
<evidence type="ECO:0000313" key="2">
    <source>
        <dbReference type="Proteomes" id="UP000265520"/>
    </source>
</evidence>
<proteinExistence type="predicted"/>
<dbReference type="Proteomes" id="UP000265520">
    <property type="component" value="Unassembled WGS sequence"/>
</dbReference>
<feature type="non-terminal residue" evidence="1">
    <location>
        <position position="1"/>
    </location>
</feature>
<name>A0A392TV90_9FABA</name>
<reference evidence="1 2" key="1">
    <citation type="journal article" date="2018" name="Front. Plant Sci.">
        <title>Red Clover (Trifolium pratense) and Zigzag Clover (T. medium) - A Picture of Genomic Similarities and Differences.</title>
        <authorList>
            <person name="Dluhosova J."/>
            <person name="Istvanek J."/>
            <person name="Nedelnik J."/>
            <person name="Repkova J."/>
        </authorList>
    </citation>
    <scope>NUCLEOTIDE SEQUENCE [LARGE SCALE GENOMIC DNA]</scope>
    <source>
        <strain evidence="2">cv. 10/8</strain>
        <tissue evidence="1">Leaf</tissue>
    </source>
</reference>
<comment type="caution">
    <text evidence="1">The sequence shown here is derived from an EMBL/GenBank/DDBJ whole genome shotgun (WGS) entry which is preliminary data.</text>
</comment>
<sequence>GMLFKIQVLRHPGSRIQSGGIPLKDSNTGAACIYHPIDGEKPSLPV</sequence>